<evidence type="ECO:0000313" key="4">
    <source>
        <dbReference type="EMBL" id="QOD58590.1"/>
    </source>
</evidence>
<dbReference type="Proteomes" id="UP000516656">
    <property type="component" value="Chromosome 2"/>
</dbReference>
<sequence>MRTRAQRIGHAIGFEVIGLILIVGVLSQFGFDQSHSGMMAIVVTIVATFWNYAYNVLFDNYLKRKYGSIHKTQKMRLVHTVLFEAGLLVVTTPIVAVMMDLNLWDAFLLDVGMALFYLVYAYIYNWIFDKLFPPQIAI</sequence>
<feature type="transmembrane region" description="Helical" evidence="1">
    <location>
        <begin position="12"/>
        <end position="31"/>
    </location>
</feature>
<reference evidence="4 6" key="3">
    <citation type="submission" date="2020-09" db="EMBL/GenBank/DDBJ databases">
        <title>Complete, closed and curated genome sequences of Photobacterium damselae subsp. piscicida isolates from Australia indicate localised evolution and additional plasmid-borne pathogenicity mechanisms.</title>
        <authorList>
            <person name="Baseggio L."/>
            <person name="Silayeva O."/>
            <person name="Buller N."/>
            <person name="Landos M."/>
            <person name="Engelstaedter J."/>
            <person name="Barnes A.C."/>
        </authorList>
    </citation>
    <scope>NUCLEOTIDE SEQUENCE [LARGE SCALE GENOMIC DNA]</scope>
    <source>
        <strain evidence="4 6">AS-16-0540-1</strain>
    </source>
</reference>
<dbReference type="NCBIfam" id="NF033664">
    <property type="entry name" value="PACE_transport"/>
    <property type="match status" value="1"/>
</dbReference>
<dbReference type="Pfam" id="PF05232">
    <property type="entry name" value="BTP"/>
    <property type="match status" value="2"/>
</dbReference>
<dbReference type="EMBL" id="AP018046">
    <property type="protein sequence ID" value="BAX54908.1"/>
    <property type="molecule type" value="Genomic_DNA"/>
</dbReference>
<evidence type="ECO:0000259" key="2">
    <source>
        <dbReference type="Pfam" id="PF05232"/>
    </source>
</evidence>
<feature type="transmembrane region" description="Helical" evidence="1">
    <location>
        <begin position="77"/>
        <end position="97"/>
    </location>
</feature>
<dbReference type="RefSeq" id="WP_068968726.1">
    <property type="nucleotide sequence ID" value="NZ_AP018046.1"/>
</dbReference>
<dbReference type="GeneID" id="93399900"/>
<evidence type="ECO:0000313" key="6">
    <source>
        <dbReference type="Proteomes" id="UP000516656"/>
    </source>
</evidence>
<keyword evidence="1" id="KW-0472">Membrane</keyword>
<accession>A0A1V1VEY5</accession>
<protein>
    <submittedName>
        <fullName evidence="3">Bacterial Transmembrane Pair family protein</fullName>
    </submittedName>
    <submittedName>
        <fullName evidence="4">PACE efflux transporter</fullName>
    </submittedName>
</protein>
<organism evidence="4 6">
    <name type="scientific">Photobacterium damsela subsp. piscicida</name>
    <name type="common">Pasteurella piscicida</name>
    <dbReference type="NCBI Taxonomy" id="38294"/>
    <lineage>
        <taxon>Bacteria</taxon>
        <taxon>Pseudomonadati</taxon>
        <taxon>Pseudomonadota</taxon>
        <taxon>Gammaproteobacteria</taxon>
        <taxon>Vibrionales</taxon>
        <taxon>Vibrionaceae</taxon>
        <taxon>Photobacterium</taxon>
    </lineage>
</organism>
<name>A0A1V1VEY5_PHODP</name>
<feature type="transmembrane region" description="Helical" evidence="1">
    <location>
        <begin position="37"/>
        <end position="57"/>
    </location>
</feature>
<evidence type="ECO:0000313" key="3">
    <source>
        <dbReference type="EMBL" id="BAX54908.1"/>
    </source>
</evidence>
<dbReference type="AlphaFoldDB" id="A0A1V1VEY5"/>
<keyword evidence="1" id="KW-1133">Transmembrane helix</keyword>
<proteinExistence type="predicted"/>
<dbReference type="InterPro" id="IPR058208">
    <property type="entry name" value="PACE"/>
</dbReference>
<dbReference type="EMBL" id="CP061855">
    <property type="protein sequence ID" value="QOD58590.1"/>
    <property type="molecule type" value="Genomic_DNA"/>
</dbReference>
<feature type="domain" description="Chlorhexidine efflux transporter" evidence="2">
    <location>
        <begin position="71"/>
        <end position="133"/>
    </location>
</feature>
<keyword evidence="1 3" id="KW-0812">Transmembrane</keyword>
<feature type="domain" description="Chlorhexidine efflux transporter" evidence="2">
    <location>
        <begin position="2"/>
        <end position="63"/>
    </location>
</feature>
<reference evidence="5" key="2">
    <citation type="submission" date="2017-05" db="EMBL/GenBank/DDBJ databases">
        <title>Whole genome sequence of fish pathogenic bacteria, Photobacterium damselae subsp. piscicida, strain 91-197, isolated from hybrid striped bass (Morone sp.) in USA.</title>
        <authorList>
            <person name="Teru Y."/>
            <person name="Hikima J."/>
            <person name="Kono T."/>
            <person name="Sakai M."/>
            <person name="Takano T."/>
            <person name="Hawke J.P."/>
            <person name="Takeyama H."/>
            <person name="Aoki T."/>
        </authorList>
    </citation>
    <scope>NUCLEOTIDE SEQUENCE [LARGE SCALE GENOMIC DNA]</scope>
    <source>
        <strain evidence="5">91-197</strain>
    </source>
</reference>
<evidence type="ECO:0000313" key="5">
    <source>
        <dbReference type="Proteomes" id="UP000218676"/>
    </source>
</evidence>
<feature type="transmembrane region" description="Helical" evidence="1">
    <location>
        <begin position="103"/>
        <end position="123"/>
    </location>
</feature>
<dbReference type="Proteomes" id="UP000218676">
    <property type="component" value="Chromosome 2"/>
</dbReference>
<gene>
    <name evidence="4" type="ORF">IC627_17310</name>
    <name evidence="3" type="ORF">PDPUS_2_00322</name>
</gene>
<reference evidence="3" key="1">
    <citation type="journal article" date="2017" name="Genome Announc.">
        <title>Whole-Genome Sequence of Photobacterium damselae subsp. piscicida Strain 91-197, Isolated from Hybrid Striped Bass (Morone sp.) in the United States.</title>
        <authorList>
            <person name="Teru Y."/>
            <person name="Hikima J."/>
            <person name="Kono T."/>
            <person name="Sakai M."/>
            <person name="Takano T."/>
            <person name="Hawke J.P."/>
            <person name="Takeyama H."/>
            <person name="Aoki T."/>
        </authorList>
    </citation>
    <scope>NUCLEOTIDE SEQUENCE</scope>
    <source>
        <strain evidence="3">91-197</strain>
    </source>
</reference>
<evidence type="ECO:0000256" key="1">
    <source>
        <dbReference type="SAM" id="Phobius"/>
    </source>
</evidence>
<dbReference type="InterPro" id="IPR007896">
    <property type="entry name" value="BTP_bacteria"/>
</dbReference>